<dbReference type="AlphaFoldDB" id="A0A3S5AX64"/>
<evidence type="ECO:0000313" key="3">
    <source>
        <dbReference type="Proteomes" id="UP000784294"/>
    </source>
</evidence>
<organism evidence="2 3">
    <name type="scientific">Protopolystoma xenopodis</name>
    <dbReference type="NCBI Taxonomy" id="117903"/>
    <lineage>
        <taxon>Eukaryota</taxon>
        <taxon>Metazoa</taxon>
        <taxon>Spiralia</taxon>
        <taxon>Lophotrochozoa</taxon>
        <taxon>Platyhelminthes</taxon>
        <taxon>Monogenea</taxon>
        <taxon>Polyopisthocotylea</taxon>
        <taxon>Polystomatidea</taxon>
        <taxon>Polystomatidae</taxon>
        <taxon>Protopolystoma</taxon>
    </lineage>
</organism>
<evidence type="ECO:0000313" key="2">
    <source>
        <dbReference type="EMBL" id="VEL34427.1"/>
    </source>
</evidence>
<reference evidence="2" key="1">
    <citation type="submission" date="2018-11" db="EMBL/GenBank/DDBJ databases">
        <authorList>
            <consortium name="Pathogen Informatics"/>
        </authorList>
    </citation>
    <scope>NUCLEOTIDE SEQUENCE</scope>
</reference>
<keyword evidence="3" id="KW-1185">Reference proteome</keyword>
<feature type="non-terminal residue" evidence="2">
    <location>
        <position position="1"/>
    </location>
</feature>
<dbReference type="Proteomes" id="UP000784294">
    <property type="component" value="Unassembled WGS sequence"/>
</dbReference>
<feature type="region of interest" description="Disordered" evidence="1">
    <location>
        <begin position="46"/>
        <end position="70"/>
    </location>
</feature>
<feature type="compositionally biased region" description="Polar residues" evidence="1">
    <location>
        <begin position="54"/>
        <end position="70"/>
    </location>
</feature>
<dbReference type="EMBL" id="CAAALY010247638">
    <property type="protein sequence ID" value="VEL34427.1"/>
    <property type="molecule type" value="Genomic_DNA"/>
</dbReference>
<accession>A0A3S5AX64</accession>
<evidence type="ECO:0000256" key="1">
    <source>
        <dbReference type="SAM" id="MobiDB-lite"/>
    </source>
</evidence>
<name>A0A3S5AX64_9PLAT</name>
<gene>
    <name evidence="2" type="ORF">PXEA_LOCUS27867</name>
</gene>
<sequence length="126" mass="14365">QPVEGNSCIRPGWHVRVVATVCALSNAEYAFDDNRNVRSLIFHSSPQRDDKSRILNNANTGSLESRNANSSVGRDLVEVMNISDKFPEKTKREMEMELISKILTHQEPTHKNRYAVILKTLEKNEQ</sequence>
<comment type="caution">
    <text evidence="2">The sequence shown here is derived from an EMBL/GenBank/DDBJ whole genome shotgun (WGS) entry which is preliminary data.</text>
</comment>
<proteinExistence type="predicted"/>
<protein>
    <submittedName>
        <fullName evidence="2">Uncharacterized protein</fullName>
    </submittedName>
</protein>